<dbReference type="OrthoDB" id="5397596at2759"/>
<sequence length="218" mass="24750">MKDYIREHNDEDDPHKFRPLIPGYDSLEEKLANAFKLFKTNNLPEAINVFRDIIYTIAVLTVDDDEQEAKCDDILILCREYILGLSIELERRALDPSDVKRNLELAAYFTRAKLQNAHRVNALQVAMSQSFKNKNYTSASYFAGELFLFSSEAYEIDFDPYAEFDICCASFTPIYKGSDVVTEALVGAKYKAEYKGQVCRITNVTSIGVPASGLRIKV</sequence>
<protein>
    <recommendedName>
        <fullName evidence="1">Coatomer alpha subunit C-terminal domain-containing protein</fullName>
    </recommendedName>
</protein>
<evidence type="ECO:0000259" key="1">
    <source>
        <dbReference type="Pfam" id="PF06957"/>
    </source>
</evidence>
<keyword evidence="3" id="KW-1185">Reference proteome</keyword>
<dbReference type="GO" id="GO:0005198">
    <property type="term" value="F:structural molecule activity"/>
    <property type="evidence" value="ECO:0007669"/>
    <property type="project" value="InterPro"/>
</dbReference>
<dbReference type="GO" id="GO:0006886">
    <property type="term" value="P:intracellular protein transport"/>
    <property type="evidence" value="ECO:0007669"/>
    <property type="project" value="InterPro"/>
</dbReference>
<comment type="caution">
    <text evidence="2">The sequence shown here is derived from an EMBL/GenBank/DDBJ whole genome shotgun (WGS) entry which is preliminary data.</text>
</comment>
<feature type="domain" description="Coatomer alpha subunit C-terminal" evidence="1">
    <location>
        <begin position="152"/>
        <end position="216"/>
    </location>
</feature>
<name>A0A8H7LBF8_9ASCO</name>
<dbReference type="GO" id="GO:0030126">
    <property type="term" value="C:COPI vesicle coat"/>
    <property type="evidence" value="ECO:0007669"/>
    <property type="project" value="InterPro"/>
</dbReference>
<dbReference type="Pfam" id="PF06957">
    <property type="entry name" value="COPI_C"/>
    <property type="match status" value="2"/>
</dbReference>
<evidence type="ECO:0000313" key="3">
    <source>
        <dbReference type="Proteomes" id="UP000649328"/>
    </source>
</evidence>
<feature type="domain" description="Coatomer alpha subunit C-terminal" evidence="1">
    <location>
        <begin position="17"/>
        <end position="146"/>
    </location>
</feature>
<dbReference type="EMBL" id="JACBPP010000005">
    <property type="protein sequence ID" value="KAF8001440.1"/>
    <property type="molecule type" value="Genomic_DNA"/>
</dbReference>
<dbReference type="AlphaFoldDB" id="A0A8H7LBF8"/>
<reference evidence="2" key="1">
    <citation type="submission" date="2020-10" db="EMBL/GenBank/DDBJ databases">
        <title>The Whole-Genome Sequence of Metschnikowia persimmonesis, a Novel Endophytic Yeast Species Isolated from Medicinal Plant Diospyros kaki Thumb.</title>
        <authorList>
            <person name="Rahmat E."/>
            <person name="Kang Y."/>
        </authorList>
    </citation>
    <scope>NUCLEOTIDE SEQUENCE</scope>
    <source>
        <strain evidence="2">KIOM G15050</strain>
    </source>
</reference>
<evidence type="ECO:0000313" key="2">
    <source>
        <dbReference type="EMBL" id="KAF8001440.1"/>
    </source>
</evidence>
<gene>
    <name evidence="2" type="ORF">HF325_003941</name>
</gene>
<dbReference type="InterPro" id="IPR010714">
    <property type="entry name" value="Coatomer_asu_C"/>
</dbReference>
<organism evidence="2 3">
    <name type="scientific">Metschnikowia pulcherrima</name>
    <dbReference type="NCBI Taxonomy" id="27326"/>
    <lineage>
        <taxon>Eukaryota</taxon>
        <taxon>Fungi</taxon>
        <taxon>Dikarya</taxon>
        <taxon>Ascomycota</taxon>
        <taxon>Saccharomycotina</taxon>
        <taxon>Pichiomycetes</taxon>
        <taxon>Metschnikowiaceae</taxon>
        <taxon>Metschnikowia</taxon>
    </lineage>
</organism>
<dbReference type="GO" id="GO:0016192">
    <property type="term" value="P:vesicle-mediated transport"/>
    <property type="evidence" value="ECO:0007669"/>
    <property type="project" value="InterPro"/>
</dbReference>
<proteinExistence type="predicted"/>
<accession>A0A8H7LBF8</accession>
<dbReference type="Proteomes" id="UP000649328">
    <property type="component" value="Unassembled WGS sequence"/>
</dbReference>